<dbReference type="SUPFAM" id="SSF75217">
    <property type="entry name" value="alpha/beta knot"/>
    <property type="match status" value="1"/>
</dbReference>
<dbReference type="InterPro" id="IPR029064">
    <property type="entry name" value="Ribosomal_eL30-like_sf"/>
</dbReference>
<dbReference type="Gene3D" id="3.40.1280.10">
    <property type="match status" value="1"/>
</dbReference>
<sequence length="269" mass="29014">MKQFKIESLQNPRVKLWAQLLDKKGRDKQGLYLVEGIHLVQEALRYDAGVETVLYSEERGLPAEIAACLNDGMVERIAVTEQVLIKCSDAQTPQPVIGIVRKSAKTIEQLLASPESLVVVVDGVQDPGNLGTIIRSADAVGAAGVVLGKGTVDLYNPKTVRSTMGSMFHVPVVETELLPLLDLARSRGIQLVGTSLQASRSCYDMDLTVPTWIILGNEGKGVSAEVAAQVDTGVIIPMKGRSESLNVAMAATVLLFEAMRQRGDRPRPV</sequence>
<evidence type="ECO:0000313" key="6">
    <source>
        <dbReference type="Proteomes" id="UP000639396"/>
    </source>
</evidence>
<comment type="similarity">
    <text evidence="1">Belongs to the class IV-like SAM-binding methyltransferase superfamily. RNA methyltransferase TrmH family.</text>
</comment>
<reference evidence="5" key="1">
    <citation type="submission" date="2020-09" db="EMBL/GenBank/DDBJ databases">
        <title>A novel bacterium of genus Paenibacillus, isolated from South China Sea.</title>
        <authorList>
            <person name="Huang H."/>
            <person name="Mo K."/>
            <person name="Hu Y."/>
        </authorList>
    </citation>
    <scope>NUCLEOTIDE SEQUENCE</scope>
    <source>
        <strain evidence="5">IB182363</strain>
    </source>
</reference>
<dbReference type="InterPro" id="IPR001537">
    <property type="entry name" value="SpoU_MeTrfase"/>
</dbReference>
<dbReference type="InterPro" id="IPR029026">
    <property type="entry name" value="tRNA_m1G_MTases_N"/>
</dbReference>
<evidence type="ECO:0000259" key="4">
    <source>
        <dbReference type="SMART" id="SM00967"/>
    </source>
</evidence>
<protein>
    <submittedName>
        <fullName evidence="5">RNA methyltransferase</fullName>
    </submittedName>
</protein>
<dbReference type="InterPro" id="IPR029028">
    <property type="entry name" value="Alpha/beta_knot_MTases"/>
</dbReference>
<dbReference type="EMBL" id="JACXJA010000006">
    <property type="protein sequence ID" value="MBD2861686.1"/>
    <property type="molecule type" value="Genomic_DNA"/>
</dbReference>
<gene>
    <name evidence="5" type="ORF">IDH45_06725</name>
</gene>
<proteinExistence type="inferred from homology"/>
<dbReference type="CDD" id="cd18095">
    <property type="entry name" value="SpoU-like_rRNA-MTase"/>
    <property type="match status" value="1"/>
</dbReference>
<dbReference type="Gene3D" id="3.30.1330.30">
    <property type="match status" value="1"/>
</dbReference>
<dbReference type="AlphaFoldDB" id="A0A927C8Z5"/>
<evidence type="ECO:0000256" key="3">
    <source>
        <dbReference type="ARBA" id="ARBA00022679"/>
    </source>
</evidence>
<dbReference type="Pfam" id="PF22435">
    <property type="entry name" value="MRM3-like_sub_bind"/>
    <property type="match status" value="1"/>
</dbReference>
<evidence type="ECO:0000256" key="1">
    <source>
        <dbReference type="ARBA" id="ARBA00007228"/>
    </source>
</evidence>
<accession>A0A927C8Z5</accession>
<feature type="domain" description="RNA 2-O ribose methyltransferase substrate binding" evidence="4">
    <location>
        <begin position="33"/>
        <end position="106"/>
    </location>
</feature>
<dbReference type="Pfam" id="PF00588">
    <property type="entry name" value="SpoU_methylase"/>
    <property type="match status" value="1"/>
</dbReference>
<dbReference type="RefSeq" id="WP_190925892.1">
    <property type="nucleotide sequence ID" value="NZ_JACXJA010000006.1"/>
</dbReference>
<name>A0A927C8Z5_9BACL</name>
<dbReference type="PANTHER" id="PTHR43191:SF2">
    <property type="entry name" value="RRNA METHYLTRANSFERASE 3, MITOCHONDRIAL"/>
    <property type="match status" value="1"/>
</dbReference>
<dbReference type="PANTHER" id="PTHR43191">
    <property type="entry name" value="RRNA METHYLTRANSFERASE 3"/>
    <property type="match status" value="1"/>
</dbReference>
<dbReference type="GO" id="GO:0008173">
    <property type="term" value="F:RNA methyltransferase activity"/>
    <property type="evidence" value="ECO:0007669"/>
    <property type="project" value="InterPro"/>
</dbReference>
<organism evidence="5 6">
    <name type="scientific">Paenibacillus oceani</name>
    <dbReference type="NCBI Taxonomy" id="2772510"/>
    <lineage>
        <taxon>Bacteria</taxon>
        <taxon>Bacillati</taxon>
        <taxon>Bacillota</taxon>
        <taxon>Bacilli</taxon>
        <taxon>Bacillales</taxon>
        <taxon>Paenibacillaceae</taxon>
        <taxon>Paenibacillus</taxon>
    </lineage>
</organism>
<keyword evidence="3" id="KW-0808">Transferase</keyword>
<dbReference type="GO" id="GO:0003723">
    <property type="term" value="F:RNA binding"/>
    <property type="evidence" value="ECO:0007669"/>
    <property type="project" value="InterPro"/>
</dbReference>
<dbReference type="GO" id="GO:0032259">
    <property type="term" value="P:methylation"/>
    <property type="evidence" value="ECO:0007669"/>
    <property type="project" value="UniProtKB-KW"/>
</dbReference>
<dbReference type="GO" id="GO:0006396">
    <property type="term" value="P:RNA processing"/>
    <property type="evidence" value="ECO:0007669"/>
    <property type="project" value="InterPro"/>
</dbReference>
<dbReference type="Proteomes" id="UP000639396">
    <property type="component" value="Unassembled WGS sequence"/>
</dbReference>
<dbReference type="InterPro" id="IPR053888">
    <property type="entry name" value="MRM3-like_sub_bind"/>
</dbReference>
<keyword evidence="6" id="KW-1185">Reference proteome</keyword>
<dbReference type="GO" id="GO:0005737">
    <property type="term" value="C:cytoplasm"/>
    <property type="evidence" value="ECO:0007669"/>
    <property type="project" value="UniProtKB-ARBA"/>
</dbReference>
<dbReference type="SMART" id="SM00967">
    <property type="entry name" value="SpoU_sub_bind"/>
    <property type="match status" value="1"/>
</dbReference>
<keyword evidence="2 5" id="KW-0489">Methyltransferase</keyword>
<comment type="caution">
    <text evidence="5">The sequence shown here is derived from an EMBL/GenBank/DDBJ whole genome shotgun (WGS) entry which is preliminary data.</text>
</comment>
<evidence type="ECO:0000256" key="2">
    <source>
        <dbReference type="ARBA" id="ARBA00022603"/>
    </source>
</evidence>
<dbReference type="SUPFAM" id="SSF55315">
    <property type="entry name" value="L30e-like"/>
    <property type="match status" value="1"/>
</dbReference>
<dbReference type="InterPro" id="IPR051259">
    <property type="entry name" value="rRNA_Methyltransferase"/>
</dbReference>
<dbReference type="InterPro" id="IPR013123">
    <property type="entry name" value="SpoU_subst-bd"/>
</dbReference>
<evidence type="ECO:0000313" key="5">
    <source>
        <dbReference type="EMBL" id="MBD2861686.1"/>
    </source>
</evidence>